<protein>
    <submittedName>
        <fullName evidence="1">Jg10517 protein</fullName>
    </submittedName>
</protein>
<organism evidence="1 2">
    <name type="scientific">Pararge aegeria aegeria</name>
    <dbReference type="NCBI Taxonomy" id="348720"/>
    <lineage>
        <taxon>Eukaryota</taxon>
        <taxon>Metazoa</taxon>
        <taxon>Ecdysozoa</taxon>
        <taxon>Arthropoda</taxon>
        <taxon>Hexapoda</taxon>
        <taxon>Insecta</taxon>
        <taxon>Pterygota</taxon>
        <taxon>Neoptera</taxon>
        <taxon>Endopterygota</taxon>
        <taxon>Lepidoptera</taxon>
        <taxon>Glossata</taxon>
        <taxon>Ditrysia</taxon>
        <taxon>Papilionoidea</taxon>
        <taxon>Nymphalidae</taxon>
        <taxon>Satyrinae</taxon>
        <taxon>Satyrini</taxon>
        <taxon>Parargina</taxon>
        <taxon>Pararge</taxon>
    </lineage>
</organism>
<evidence type="ECO:0000313" key="2">
    <source>
        <dbReference type="Proteomes" id="UP000838756"/>
    </source>
</evidence>
<keyword evidence="2" id="KW-1185">Reference proteome</keyword>
<reference evidence="1" key="1">
    <citation type="submission" date="2022-03" db="EMBL/GenBank/DDBJ databases">
        <authorList>
            <person name="Lindestad O."/>
        </authorList>
    </citation>
    <scope>NUCLEOTIDE SEQUENCE</scope>
</reference>
<proteinExistence type="predicted"/>
<comment type="caution">
    <text evidence="1">The sequence shown here is derived from an EMBL/GenBank/DDBJ whole genome shotgun (WGS) entry which is preliminary data.</text>
</comment>
<dbReference type="OrthoDB" id="6904667at2759"/>
<evidence type="ECO:0000313" key="1">
    <source>
        <dbReference type="EMBL" id="CAH2207793.1"/>
    </source>
</evidence>
<dbReference type="Proteomes" id="UP000838756">
    <property type="component" value="Unassembled WGS sequence"/>
</dbReference>
<name>A0A8S4QD95_9NEOP</name>
<dbReference type="PANTHER" id="PTHR47027:SF30">
    <property type="entry name" value="THAP-TYPE DOMAIN-CONTAINING PROTEIN"/>
    <property type="match status" value="1"/>
</dbReference>
<dbReference type="PANTHER" id="PTHR47027">
    <property type="entry name" value="REVERSE TRANSCRIPTASE DOMAIN-CONTAINING PROTEIN"/>
    <property type="match status" value="1"/>
</dbReference>
<sequence length="166" mass="19885">MRVKWQDKITNSEILRRSSMDGMEALILKGQLRWCGHLTRMNDTRLPKAVFYSELSNGKRKSGGQYLRFKDVLKRNLTSCNIPWSNWERFATQRSKWRKLISEKCKTFEMKRLEHIDSKRYNKKIRPKPSYTYSYNNSGQLYFGSCNRIFKTKFGYGSHIRAHSRR</sequence>
<accession>A0A8S4QD95</accession>
<gene>
    <name evidence="1" type="primary">jg10517</name>
    <name evidence="1" type="ORF">PAEG_LOCUS413</name>
</gene>
<dbReference type="AlphaFoldDB" id="A0A8S4QD95"/>
<dbReference type="EMBL" id="CAKXAJ010001317">
    <property type="protein sequence ID" value="CAH2207793.1"/>
    <property type="molecule type" value="Genomic_DNA"/>
</dbReference>